<evidence type="ECO:0000313" key="1">
    <source>
        <dbReference type="EMBL" id="PQM29412.1"/>
    </source>
</evidence>
<gene>
    <name evidence="1" type="ORF">CVO77_00290</name>
</gene>
<dbReference type="Proteomes" id="UP000238954">
    <property type="component" value="Chromosome"/>
</dbReference>
<keyword evidence="2" id="KW-1185">Reference proteome</keyword>
<name>A0A2S8BAG5_9SPHN</name>
<accession>A0A2S8BAG5</accession>
<sequence>MTDALRMSPVPAYHDALVADGWQEKIGGYFRTGRVCSVHSGPVRASCDIRTDVLDLVVDPVSYADREFAAAVVAAEGPRWL</sequence>
<protein>
    <submittedName>
        <fullName evidence="1">Uncharacterized protein</fullName>
    </submittedName>
</protein>
<dbReference type="RefSeq" id="WP_105997370.1">
    <property type="nucleotide sequence ID" value="NZ_CM009578.1"/>
</dbReference>
<evidence type="ECO:0000313" key="2">
    <source>
        <dbReference type="Proteomes" id="UP000238954"/>
    </source>
</evidence>
<organism evidence="1 2">
    <name type="scientific">Sphingopyxis lindanitolerans</name>
    <dbReference type="NCBI Taxonomy" id="2054227"/>
    <lineage>
        <taxon>Bacteria</taxon>
        <taxon>Pseudomonadati</taxon>
        <taxon>Pseudomonadota</taxon>
        <taxon>Alphaproteobacteria</taxon>
        <taxon>Sphingomonadales</taxon>
        <taxon>Sphingomonadaceae</taxon>
        <taxon>Sphingopyxis</taxon>
    </lineage>
</organism>
<dbReference type="AlphaFoldDB" id="A0A2S8BAG5"/>
<comment type="caution">
    <text evidence="1">The sequence shown here is derived from an EMBL/GenBank/DDBJ whole genome shotgun (WGS) entry which is preliminary data.</text>
</comment>
<reference evidence="2" key="1">
    <citation type="submission" date="2017-11" db="EMBL/GenBank/DDBJ databases">
        <title>The complete genome sequence of Sphingopyxis pomeranensis sp. nov. strain WS5A3p.</title>
        <authorList>
            <person name="Kaminski M.A."/>
        </authorList>
    </citation>
    <scope>NUCLEOTIDE SEQUENCE [LARGE SCALE GENOMIC DNA]</scope>
    <source>
        <strain evidence="2">WS5A3p</strain>
    </source>
</reference>
<dbReference type="EMBL" id="PHFW01000001">
    <property type="protein sequence ID" value="PQM29412.1"/>
    <property type="molecule type" value="Genomic_DNA"/>
</dbReference>
<proteinExistence type="predicted"/>